<feature type="binding site" description="in other chain" evidence="7">
    <location>
        <position position="311"/>
    </location>
    <ligand>
        <name>K(+)</name>
        <dbReference type="ChEBI" id="CHEBI:29103"/>
        <note>ligand shared between two tetrameric partners</note>
    </ligand>
</feature>
<feature type="binding site" description="in other chain" evidence="7">
    <location>
        <position position="309"/>
    </location>
    <ligand>
        <name>K(+)</name>
        <dbReference type="ChEBI" id="CHEBI:29103"/>
        <note>ligand shared between two tetrameric partners</note>
    </ligand>
</feature>
<feature type="binding site" evidence="6">
    <location>
        <begin position="256"/>
        <end position="258"/>
    </location>
    <ligand>
        <name>NAD(+)</name>
        <dbReference type="ChEBI" id="CHEBI:57540"/>
    </ligand>
</feature>
<dbReference type="SUPFAM" id="SSF54631">
    <property type="entry name" value="CBS-domain pair"/>
    <property type="match status" value="1"/>
</dbReference>
<dbReference type="PROSITE" id="PS51371">
    <property type="entry name" value="CBS"/>
    <property type="match status" value="2"/>
</dbReference>
<evidence type="ECO:0000256" key="9">
    <source>
        <dbReference type="RuleBase" id="RU003927"/>
    </source>
</evidence>
<evidence type="ECO:0000313" key="13">
    <source>
        <dbReference type="Proteomes" id="UP000481360"/>
    </source>
</evidence>
<dbReference type="EMBL" id="JAAMPJ010000009">
    <property type="protein sequence ID" value="NGY63137.1"/>
    <property type="molecule type" value="Genomic_DNA"/>
</dbReference>
<dbReference type="CDD" id="cd04601">
    <property type="entry name" value="CBS_pair_IMPDH"/>
    <property type="match status" value="1"/>
</dbReference>
<dbReference type="GO" id="GO:0006183">
    <property type="term" value="P:GTP biosynthetic process"/>
    <property type="evidence" value="ECO:0007669"/>
    <property type="project" value="TreeGrafter"/>
</dbReference>
<dbReference type="SMART" id="SM01240">
    <property type="entry name" value="IMPDH"/>
    <property type="match status" value="1"/>
</dbReference>
<dbReference type="InterPro" id="IPR005990">
    <property type="entry name" value="IMP_DH"/>
</dbReference>
<evidence type="ECO:0000256" key="8">
    <source>
        <dbReference type="PROSITE-ProRule" id="PRU00703"/>
    </source>
</evidence>
<dbReference type="Proteomes" id="UP000481360">
    <property type="component" value="Unassembled WGS sequence"/>
</dbReference>
<dbReference type="InterPro" id="IPR000644">
    <property type="entry name" value="CBS_dom"/>
</dbReference>
<dbReference type="Gene3D" id="3.20.20.70">
    <property type="entry name" value="Aldolase class I"/>
    <property type="match status" value="1"/>
</dbReference>
<dbReference type="Pfam" id="PF00571">
    <property type="entry name" value="CBS"/>
    <property type="match status" value="2"/>
</dbReference>
<dbReference type="GO" id="GO:0003938">
    <property type="term" value="F:IMP dehydrogenase activity"/>
    <property type="evidence" value="ECO:0007669"/>
    <property type="project" value="UniProtKB-EC"/>
</dbReference>
<dbReference type="InterPro" id="IPR001093">
    <property type="entry name" value="IMP_DH_GMPRt"/>
</dbReference>
<keyword evidence="3" id="KW-0660">Purine salvage</keyword>
<comment type="caution">
    <text evidence="12">The sequence shown here is derived from an EMBL/GenBank/DDBJ whole genome shotgun (WGS) entry which is preliminary data.</text>
</comment>
<dbReference type="InterPro" id="IPR046342">
    <property type="entry name" value="CBS_dom_sf"/>
</dbReference>
<keyword evidence="7" id="KW-0630">Potassium</keyword>
<keyword evidence="4 9" id="KW-0560">Oxidoreductase</keyword>
<evidence type="ECO:0000256" key="10">
    <source>
        <dbReference type="SAM" id="MobiDB-lite"/>
    </source>
</evidence>
<evidence type="ECO:0000313" key="12">
    <source>
        <dbReference type="EMBL" id="NGY63137.1"/>
    </source>
</evidence>
<dbReference type="PANTHER" id="PTHR11911:SF111">
    <property type="entry name" value="INOSINE-5'-MONOPHOSPHATE DEHYDROGENASE"/>
    <property type="match status" value="1"/>
</dbReference>
<evidence type="ECO:0000259" key="11">
    <source>
        <dbReference type="PROSITE" id="PS51371"/>
    </source>
</evidence>
<accession>A0A7C9W233</accession>
<dbReference type="PIRSF" id="PIRSF000130">
    <property type="entry name" value="IMPDH"/>
    <property type="match status" value="1"/>
</dbReference>
<dbReference type="SMART" id="SM00116">
    <property type="entry name" value="CBS"/>
    <property type="match status" value="2"/>
</dbReference>
<dbReference type="EC" id="1.1.1.205" evidence="12"/>
<dbReference type="InterPro" id="IPR013785">
    <property type="entry name" value="Aldolase_TIM"/>
</dbReference>
<feature type="domain" description="CBS" evidence="11">
    <location>
        <begin position="103"/>
        <end position="158"/>
    </location>
</feature>
<reference evidence="12 13" key="1">
    <citation type="submission" date="2020-03" db="EMBL/GenBank/DDBJ databases">
        <title>Isolation and identification of active actinomycetes.</title>
        <authorList>
            <person name="Sun X."/>
        </authorList>
    </citation>
    <scope>NUCLEOTIDE SEQUENCE [LARGE SCALE GENOMIC DNA]</scope>
    <source>
        <strain evidence="12 13">NEAU-D13</strain>
    </source>
</reference>
<dbReference type="NCBIfam" id="TIGR01302">
    <property type="entry name" value="IMP_dehydrog"/>
    <property type="match status" value="1"/>
</dbReference>
<dbReference type="FunFam" id="3.20.20.70:FF:000424">
    <property type="entry name" value="Inosine-5'-monophosphate dehydrogenase 2"/>
    <property type="match status" value="1"/>
</dbReference>
<evidence type="ECO:0000256" key="3">
    <source>
        <dbReference type="ARBA" id="ARBA00022726"/>
    </source>
</evidence>
<keyword evidence="13" id="KW-1185">Reference proteome</keyword>
<keyword evidence="2" id="KW-0479">Metal-binding</keyword>
<evidence type="ECO:0000256" key="6">
    <source>
        <dbReference type="PIRSR" id="PIRSR000130-3"/>
    </source>
</evidence>
<dbReference type="RefSeq" id="WP_166051258.1">
    <property type="nucleotide sequence ID" value="NZ_JAAMPJ010000009.1"/>
</dbReference>
<evidence type="ECO:0000256" key="1">
    <source>
        <dbReference type="ARBA" id="ARBA00005502"/>
    </source>
</evidence>
<dbReference type="GO" id="GO:0046872">
    <property type="term" value="F:metal ion binding"/>
    <property type="evidence" value="ECO:0007669"/>
    <property type="project" value="UniProtKB-KW"/>
</dbReference>
<comment type="similarity">
    <text evidence="1 9">Belongs to the IMPDH/GMPR family.</text>
</comment>
<evidence type="ECO:0000256" key="5">
    <source>
        <dbReference type="ARBA" id="ARBA00023122"/>
    </source>
</evidence>
<keyword evidence="5 8" id="KW-0129">CBS domain</keyword>
<feature type="region of interest" description="Disordered" evidence="10">
    <location>
        <begin position="396"/>
        <end position="417"/>
    </location>
</feature>
<gene>
    <name evidence="12" type="primary">guaB</name>
    <name evidence="12" type="ORF">G7043_29885</name>
</gene>
<sequence length="482" mass="50452">MPIESHDAALPSNFTPIGLTFDDVLLLPAESGVTPSDVDTSTMLSRNIRLNVPLISAAMETVTESAMAIAMARQGGIGILHQNLPKEEQARQVETVKRSEAGMVTDPATCSPDDTLDDVNRLCARFKISGVPVVDDGKLVGIITNRDMRFQVDHARKVGEVMTKGPLVTAPAGVSADDALALLRRHKIEKLPIVDHAGRLQGLITIKDFVKAEQYPQAARDAGGRLLVGAAVGMGTGAVERAELLFEAGVDVLVVDTAHGHQSDVLHAVASIKQEFGRAVDVIGGNVTTRAGAQALIDAGADAVKVTAGPGSIRPARAAANVGVPQVSAIHEVSLVCAAAGIPVIGGGVRNPGDIAKAIAAGAGSVILSSQLAGTTEAPGDLIFFNGEQHKVYRDAGPLDAGQSRNGTEAYSKDRNRQDDVLAEENLVPHGIENRINYLGPVAHVVHQLIVGLRAGMSFTGSHTISKLQQAQLIRLTRASLR</sequence>
<evidence type="ECO:0000256" key="7">
    <source>
        <dbReference type="PIRSR" id="PIRSR000130-4"/>
    </source>
</evidence>
<keyword evidence="6" id="KW-0520">NAD</keyword>
<dbReference type="GO" id="GO:0006166">
    <property type="term" value="P:purine ribonucleoside salvage"/>
    <property type="evidence" value="ECO:0007669"/>
    <property type="project" value="UniProtKB-KW"/>
</dbReference>
<organism evidence="12 13">
    <name type="scientific">Lentzea alba</name>
    <dbReference type="NCBI Taxonomy" id="2714351"/>
    <lineage>
        <taxon>Bacteria</taxon>
        <taxon>Bacillati</taxon>
        <taxon>Actinomycetota</taxon>
        <taxon>Actinomycetes</taxon>
        <taxon>Pseudonocardiales</taxon>
        <taxon>Pseudonocardiaceae</taxon>
        <taxon>Lentzea</taxon>
    </lineage>
</organism>
<dbReference type="Pfam" id="PF00478">
    <property type="entry name" value="IMPDH"/>
    <property type="match status" value="1"/>
</dbReference>
<protein>
    <submittedName>
        <fullName evidence="12">IMP dehydrogenase</fullName>
        <ecNumber evidence="12">1.1.1.205</ecNumber>
    </submittedName>
</protein>
<dbReference type="SUPFAM" id="SSF51412">
    <property type="entry name" value="Inosine monophosphate dehydrogenase (IMPDH)"/>
    <property type="match status" value="1"/>
</dbReference>
<name>A0A7C9W233_9PSEU</name>
<dbReference type="PANTHER" id="PTHR11911">
    <property type="entry name" value="INOSINE-5-MONOPHOSPHATE DEHYDROGENASE RELATED"/>
    <property type="match status" value="1"/>
</dbReference>
<evidence type="ECO:0000256" key="4">
    <source>
        <dbReference type="ARBA" id="ARBA00023002"/>
    </source>
</evidence>
<dbReference type="AlphaFoldDB" id="A0A7C9W233"/>
<evidence type="ECO:0000256" key="2">
    <source>
        <dbReference type="ARBA" id="ARBA00022723"/>
    </source>
</evidence>
<feature type="domain" description="CBS" evidence="11">
    <location>
        <begin position="162"/>
        <end position="219"/>
    </location>
</feature>
<proteinExistence type="inferred from homology"/>
<dbReference type="CDD" id="cd00381">
    <property type="entry name" value="IMPDH"/>
    <property type="match status" value="1"/>
</dbReference>